<keyword evidence="10" id="KW-0812">Transmembrane</keyword>
<feature type="compositionally biased region" description="Basic and acidic residues" evidence="9">
    <location>
        <begin position="509"/>
        <end position="527"/>
    </location>
</feature>
<dbReference type="OMA" id="ICLRDIP"/>
<dbReference type="GO" id="GO:0031505">
    <property type="term" value="P:fungal-type cell wall organization"/>
    <property type="evidence" value="ECO:0007669"/>
    <property type="project" value="TreeGrafter"/>
</dbReference>
<dbReference type="Gene3D" id="3.20.20.80">
    <property type="entry name" value="Glycosidases"/>
    <property type="match status" value="1"/>
</dbReference>
<feature type="transmembrane region" description="Helical" evidence="10">
    <location>
        <begin position="534"/>
        <end position="552"/>
    </location>
</feature>
<organism evidence="12 13">
    <name type="scientific">Lachancea fermentati</name>
    <name type="common">Zygosaccharomyces fermentati</name>
    <dbReference type="NCBI Taxonomy" id="4955"/>
    <lineage>
        <taxon>Eukaryota</taxon>
        <taxon>Fungi</taxon>
        <taxon>Dikarya</taxon>
        <taxon>Ascomycota</taxon>
        <taxon>Saccharomycotina</taxon>
        <taxon>Saccharomycetes</taxon>
        <taxon>Saccharomycetales</taxon>
        <taxon>Saccharomycetaceae</taxon>
        <taxon>Lachancea</taxon>
    </lineage>
</organism>
<dbReference type="Pfam" id="PF07983">
    <property type="entry name" value="X8"/>
    <property type="match status" value="1"/>
</dbReference>
<evidence type="ECO:0000256" key="10">
    <source>
        <dbReference type="SAM" id="Phobius"/>
    </source>
</evidence>
<evidence type="ECO:0000313" key="13">
    <source>
        <dbReference type="Proteomes" id="UP000190831"/>
    </source>
</evidence>
<keyword evidence="8" id="KW-0449">Lipoprotein</keyword>
<keyword evidence="3 8" id="KW-0336">GPI-anchor</keyword>
<evidence type="ECO:0000256" key="6">
    <source>
        <dbReference type="ARBA" id="ARBA00023180"/>
    </source>
</evidence>
<dbReference type="STRING" id="4955.A0A1G4M882"/>
<dbReference type="FunFam" id="3.20.20.80:FF:000038">
    <property type="entry name" value="1,3-beta-glucanosyltransferase"/>
    <property type="match status" value="1"/>
</dbReference>
<dbReference type="EC" id="2.4.1.-" evidence="8"/>
<dbReference type="InterPro" id="IPR012946">
    <property type="entry name" value="X8"/>
</dbReference>
<dbReference type="Proteomes" id="UP000190831">
    <property type="component" value="Chromosome B"/>
</dbReference>
<keyword evidence="6" id="KW-0325">Glycoprotein</keyword>
<feature type="region of interest" description="Disordered" evidence="9">
    <location>
        <begin position="507"/>
        <end position="527"/>
    </location>
</feature>
<keyword evidence="13" id="KW-1185">Reference proteome</keyword>
<dbReference type="InterPro" id="IPR017853">
    <property type="entry name" value="GH"/>
</dbReference>
<dbReference type="GO" id="GO:0042124">
    <property type="term" value="F:1,3-beta-glucanosyltransferase activity"/>
    <property type="evidence" value="ECO:0007669"/>
    <property type="project" value="TreeGrafter"/>
</dbReference>
<dbReference type="GO" id="GO:0071970">
    <property type="term" value="P:fungal-type cell wall (1-&gt;3)-beta-D-glucan biosynthetic process"/>
    <property type="evidence" value="ECO:0007669"/>
    <property type="project" value="TreeGrafter"/>
</dbReference>
<dbReference type="EMBL" id="LT598489">
    <property type="protein sequence ID" value="SCW00046.1"/>
    <property type="molecule type" value="Genomic_DNA"/>
</dbReference>
<feature type="domain" description="X8" evidence="11">
    <location>
        <begin position="406"/>
        <end position="497"/>
    </location>
</feature>
<dbReference type="PANTHER" id="PTHR31468:SF10">
    <property type="entry name" value="1,3-BETA-GLUCANOSYLTRANSFERASE GAS2"/>
    <property type="match status" value="1"/>
</dbReference>
<sequence length="553" mass="62023">MNLKTFMLDMLTTTVLLAAWLSASGFVNAKDLDVRASEKIAEILPPIEIFGSKFFNTQNGEQFFIKGIAYQPSMSSMELNTDIDAEIRYIDPLASPEICLRDIPHLVKLGVNTIRVYSIDPTQSHDVCMEALAENGIYTLIDLSEPDVSISRDQPHWNVDLLQRYKKVVDSMHSYSNVLGFFAGNEVTNDITNTDASPFVKAAIRDVKDYITEKSYRTIPIGYSTNDDLETRENLANYFVCEGEGIADFYGINMYEWCGYSSYGTSGYRERTAEFKNYPVPVFFSEFGCNAVRPRPFTEVEALYGPQMSGTWSGGLAYMYFEEENGYGVVKITNNNQVKELEDFKHLVSQFSRVNPKGVTKKDYMAVKTRSDKSKQCPSITSTWKASWAIPKTPDVTKCGCLDEILPCLVRRPKSPARYKELFDYVCGQVDCSDINSNGTSGEYGAFSDCSTSQKLSLEISKLYLRSGNSGTECPLSDIDVYYNKRSQEKSKGKCAQIGKIVEISSHSKGTDDDLPKHRGRASDRHSSRATMLVSPRLILITALIIVNSFIYS</sequence>
<evidence type="ECO:0000313" key="12">
    <source>
        <dbReference type="EMBL" id="SCW00046.1"/>
    </source>
</evidence>
<dbReference type="GO" id="GO:0005886">
    <property type="term" value="C:plasma membrane"/>
    <property type="evidence" value="ECO:0007669"/>
    <property type="project" value="UniProtKB-SubCell"/>
</dbReference>
<evidence type="ECO:0000256" key="1">
    <source>
        <dbReference type="ARBA" id="ARBA00004589"/>
    </source>
</evidence>
<comment type="similarity">
    <text evidence="2 8">Belongs to the glycosyl hydrolase 72 family.</text>
</comment>
<evidence type="ECO:0000256" key="9">
    <source>
        <dbReference type="SAM" id="MobiDB-lite"/>
    </source>
</evidence>
<keyword evidence="4 8" id="KW-0732">Signal</keyword>
<dbReference type="SMART" id="SM00768">
    <property type="entry name" value="X8"/>
    <property type="match status" value="1"/>
</dbReference>
<proteinExistence type="inferred from homology"/>
<comment type="function">
    <text evidence="8">Splits internally a 1,3-beta-glucan molecule and transfers the newly generated reducing end (the donor) to the non-reducing end of another 1,3-beta-glucan molecule (the acceptor) forming a 1,3-beta linkage, resulting in the elongation of 1,3-beta-glucan chains in the cell wall.</text>
</comment>
<dbReference type="GO" id="GO:0098552">
    <property type="term" value="C:side of membrane"/>
    <property type="evidence" value="ECO:0007669"/>
    <property type="project" value="UniProtKB-KW"/>
</dbReference>
<dbReference type="PANTHER" id="PTHR31468">
    <property type="entry name" value="1,3-BETA-GLUCANOSYLTRANSFERASE GAS1"/>
    <property type="match status" value="1"/>
</dbReference>
<evidence type="ECO:0000256" key="8">
    <source>
        <dbReference type="RuleBase" id="RU361209"/>
    </source>
</evidence>
<keyword evidence="8 10" id="KW-0472">Membrane</keyword>
<dbReference type="Gene3D" id="1.20.58.1040">
    <property type="match status" value="1"/>
</dbReference>
<accession>A0A1G4M882</accession>
<evidence type="ECO:0000259" key="11">
    <source>
        <dbReference type="SMART" id="SM00768"/>
    </source>
</evidence>
<feature type="signal peptide" evidence="8">
    <location>
        <begin position="1"/>
        <end position="29"/>
    </location>
</feature>
<evidence type="ECO:0000256" key="5">
    <source>
        <dbReference type="ARBA" id="ARBA00023157"/>
    </source>
</evidence>
<dbReference type="InterPro" id="IPR004886">
    <property type="entry name" value="Glucanosyltransferase"/>
</dbReference>
<dbReference type="SUPFAM" id="SSF51445">
    <property type="entry name" value="(Trans)glycosidases"/>
    <property type="match status" value="1"/>
</dbReference>
<dbReference type="OrthoDB" id="421038at2759"/>
<keyword evidence="7" id="KW-0961">Cell wall biogenesis/degradation</keyword>
<keyword evidence="8" id="KW-0808">Transferase</keyword>
<keyword evidence="10" id="KW-1133">Transmembrane helix</keyword>
<evidence type="ECO:0000256" key="3">
    <source>
        <dbReference type="ARBA" id="ARBA00022622"/>
    </source>
</evidence>
<gene>
    <name evidence="12" type="ORF">LAFE_0B08262G</name>
</gene>
<evidence type="ECO:0000256" key="2">
    <source>
        <dbReference type="ARBA" id="ARBA00007528"/>
    </source>
</evidence>
<dbReference type="AlphaFoldDB" id="A0A1G4M882"/>
<keyword evidence="5" id="KW-1015">Disulfide bond</keyword>
<feature type="chain" id="PRO_5009028968" description="1,3-beta-glucanosyltransferase" evidence="8">
    <location>
        <begin position="30"/>
        <end position="553"/>
    </location>
</feature>
<name>A0A1G4M882_LACFM</name>
<evidence type="ECO:0000256" key="7">
    <source>
        <dbReference type="ARBA" id="ARBA00023316"/>
    </source>
</evidence>
<comment type="subcellular location">
    <subcellularLocation>
        <location evidence="8">Cell membrane</location>
        <topology evidence="8">Lipid-anchor</topology>
        <topology evidence="8">GPI-anchor</topology>
    </subcellularLocation>
    <subcellularLocation>
        <location evidence="1">Membrane</location>
        <topology evidence="1">Lipid-anchor</topology>
        <topology evidence="1">GPI-anchor</topology>
    </subcellularLocation>
</comment>
<dbReference type="Pfam" id="PF03198">
    <property type="entry name" value="Glyco_hydro_72"/>
    <property type="match status" value="1"/>
</dbReference>
<evidence type="ECO:0000256" key="4">
    <source>
        <dbReference type="ARBA" id="ARBA00022729"/>
    </source>
</evidence>
<reference evidence="13" key="1">
    <citation type="submission" date="2016-03" db="EMBL/GenBank/DDBJ databases">
        <authorList>
            <person name="Devillers H."/>
        </authorList>
    </citation>
    <scope>NUCLEOTIDE SEQUENCE [LARGE SCALE GENOMIC DNA]</scope>
</reference>
<protein>
    <recommendedName>
        <fullName evidence="8">1,3-beta-glucanosyltransferase</fullName>
        <ecNumber evidence="8">2.4.1.-</ecNumber>
    </recommendedName>
</protein>